<evidence type="ECO:0000313" key="2">
    <source>
        <dbReference type="Proteomes" id="UP000016600"/>
    </source>
</evidence>
<keyword evidence="2" id="KW-1185">Reference proteome</keyword>
<protein>
    <submittedName>
        <fullName evidence="1">Uncharacterized protein</fullName>
    </submittedName>
</protein>
<proteinExistence type="predicted"/>
<gene>
    <name evidence="1" type="ORF">HMPREF1218_0561</name>
</gene>
<organism evidence="1 2">
    <name type="scientific">Hoylesella pleuritidis F0068</name>
    <dbReference type="NCBI Taxonomy" id="1081904"/>
    <lineage>
        <taxon>Bacteria</taxon>
        <taxon>Pseudomonadati</taxon>
        <taxon>Bacteroidota</taxon>
        <taxon>Bacteroidia</taxon>
        <taxon>Bacteroidales</taxon>
        <taxon>Prevotellaceae</taxon>
        <taxon>Hoylesella</taxon>
    </lineage>
</organism>
<reference evidence="1 2" key="1">
    <citation type="submission" date="2013-08" db="EMBL/GenBank/DDBJ databases">
        <authorList>
            <person name="Durkin A.S."/>
            <person name="Haft D.R."/>
            <person name="McCorrison J."/>
            <person name="Torralba M."/>
            <person name="Gillis M."/>
            <person name="Haft D.H."/>
            <person name="Methe B."/>
            <person name="Sutton G."/>
            <person name="Nelson K.E."/>
        </authorList>
    </citation>
    <scope>NUCLEOTIDE SEQUENCE [LARGE SCALE GENOMIC DNA]</scope>
    <source>
        <strain evidence="1 2">F0068</strain>
    </source>
</reference>
<dbReference type="RefSeq" id="WP_021584104.1">
    <property type="nucleotide sequence ID" value="NZ_AWET01000036.1"/>
</dbReference>
<name>U2L8A4_9BACT</name>
<sequence>MLQRDYIMRLIQEFMAAVQKFLEKEEGEDKDLALRDLYKQYVGDYETIRNLSIDEALLYAREQWEDDQQQERLEMLAELYYAEGCGKQAPLRNILLEKAFRLFDYLSTHDKTFNLGRQQKMTQIRQILNTKAIK</sequence>
<dbReference type="AlphaFoldDB" id="U2L8A4"/>
<accession>U2L8A4</accession>
<evidence type="ECO:0000313" key="1">
    <source>
        <dbReference type="EMBL" id="ERK00546.1"/>
    </source>
</evidence>
<dbReference type="PATRIC" id="fig|1081904.3.peg.1600"/>
<comment type="caution">
    <text evidence="1">The sequence shown here is derived from an EMBL/GenBank/DDBJ whole genome shotgun (WGS) entry which is preliminary data.</text>
</comment>
<dbReference type="EMBL" id="AWET01000036">
    <property type="protein sequence ID" value="ERK00546.1"/>
    <property type="molecule type" value="Genomic_DNA"/>
</dbReference>
<dbReference type="Proteomes" id="UP000016600">
    <property type="component" value="Unassembled WGS sequence"/>
</dbReference>